<sequence length="80" mass="9039">MINGIRIWLVGSSSVTGKLEVLAGVVVFAAIVYAIFPRLAEKKLREYHKQCEIEDEPEGENCNREKQDTAKEMGKEQNET</sequence>
<gene>
    <name evidence="3" type="ORF">SAMN04487772_10438</name>
</gene>
<accession>A0A1H9ZQ79</accession>
<feature type="region of interest" description="Disordered" evidence="1">
    <location>
        <begin position="53"/>
        <end position="80"/>
    </location>
</feature>
<organism evidence="3 4">
    <name type="scientific">[Clostridium] polysaccharolyticum</name>
    <dbReference type="NCBI Taxonomy" id="29364"/>
    <lineage>
        <taxon>Bacteria</taxon>
        <taxon>Bacillati</taxon>
        <taxon>Bacillota</taxon>
        <taxon>Clostridia</taxon>
        <taxon>Lachnospirales</taxon>
        <taxon>Lachnospiraceae</taxon>
    </lineage>
</organism>
<evidence type="ECO:0000313" key="3">
    <source>
        <dbReference type="EMBL" id="SES83499.1"/>
    </source>
</evidence>
<evidence type="ECO:0000313" key="4">
    <source>
        <dbReference type="Proteomes" id="UP000199800"/>
    </source>
</evidence>
<protein>
    <submittedName>
        <fullName evidence="3">Uncharacterized protein</fullName>
    </submittedName>
</protein>
<dbReference type="RefSeq" id="WP_092476528.1">
    <property type="nucleotide sequence ID" value="NZ_FOHN01000004.1"/>
</dbReference>
<evidence type="ECO:0000256" key="2">
    <source>
        <dbReference type="SAM" id="Phobius"/>
    </source>
</evidence>
<dbReference type="AlphaFoldDB" id="A0A1H9ZQ79"/>
<dbReference type="EMBL" id="FOHN01000004">
    <property type="protein sequence ID" value="SES83499.1"/>
    <property type="molecule type" value="Genomic_DNA"/>
</dbReference>
<keyword evidence="2" id="KW-0472">Membrane</keyword>
<feature type="transmembrane region" description="Helical" evidence="2">
    <location>
        <begin position="21"/>
        <end position="40"/>
    </location>
</feature>
<keyword evidence="4" id="KW-1185">Reference proteome</keyword>
<dbReference type="STRING" id="29364.SAMN04487772_10438"/>
<proteinExistence type="predicted"/>
<name>A0A1H9ZQ79_9FIRM</name>
<dbReference type="Proteomes" id="UP000199800">
    <property type="component" value="Unassembled WGS sequence"/>
</dbReference>
<reference evidence="3 4" key="1">
    <citation type="submission" date="2016-10" db="EMBL/GenBank/DDBJ databases">
        <authorList>
            <person name="de Groot N.N."/>
        </authorList>
    </citation>
    <scope>NUCLEOTIDE SEQUENCE [LARGE SCALE GENOMIC DNA]</scope>
    <source>
        <strain evidence="3 4">DSM 1801</strain>
    </source>
</reference>
<feature type="compositionally biased region" description="Basic and acidic residues" evidence="1">
    <location>
        <begin position="61"/>
        <end position="80"/>
    </location>
</feature>
<keyword evidence="2" id="KW-0812">Transmembrane</keyword>
<evidence type="ECO:0000256" key="1">
    <source>
        <dbReference type="SAM" id="MobiDB-lite"/>
    </source>
</evidence>
<keyword evidence="2" id="KW-1133">Transmembrane helix</keyword>